<comment type="function">
    <text evidence="1">This subunit might be involved in maturation of a crRNA intermediate to its mature form.</text>
</comment>
<evidence type="ECO:0000256" key="4">
    <source>
        <dbReference type="ARBA" id="ARBA00022884"/>
    </source>
</evidence>
<proteinExistence type="inferred from homology"/>
<evidence type="ECO:0000313" key="10">
    <source>
        <dbReference type="Proteomes" id="UP000218890"/>
    </source>
</evidence>
<dbReference type="KEGG" id="hhk:HH1059_20540"/>
<evidence type="ECO:0000259" key="8">
    <source>
        <dbReference type="Pfam" id="PF03787"/>
    </source>
</evidence>
<dbReference type="AlphaFoldDB" id="A0A0X8XB15"/>
<dbReference type="OrthoDB" id="5362408at2"/>
<evidence type="ECO:0000256" key="3">
    <source>
        <dbReference type="ARBA" id="ARBA00016113"/>
    </source>
</evidence>
<sequence>MTDIRGARPETENVCIEVVTPLHIGDGESLIKDADFVQERPGHPFRVIDKAGLERRLAEQGGDEVEAYLAHQEMPGLQDLVTLAGGASHAPGYDLPPHEPGHAPASPEIRSTIKDAWLRPLLPGSALKGALRTAWIAQHLRDQVIQPRAQELNKPPRFAAARFLGRLTSAPAHAGSGRPGPNSDAFRVLRPRDAQAPRSALSWVDIRIAKSPRDGKVGWHVTTRSGRRQVDDWSQATALNAEALAPGTVLATQISWDGLLCANESAWRATGNEHIALPRGFCELRDVLIRHARHQIQREKKDLFAWELKAAYRTWQQLEQQLEQAIQQGGAPLRLGFGIGWLGMTGDWLSDETFHTVLAETHWKVKQPHRFPKTRRLVVERGQPQAPLGWVILWPADSGPPPTGQDPEEQKDREDPGDAGHPWVNTKIAELQKAHNSSLEEVLRGKKLAQACQLIDDLETRSEVLADIRRRWQERGWWNDPRGRAMKQARQIYGELTGE</sequence>
<dbReference type="Proteomes" id="UP000218890">
    <property type="component" value="Chromosome"/>
</dbReference>
<dbReference type="GO" id="GO:0003723">
    <property type="term" value="F:RNA binding"/>
    <property type="evidence" value="ECO:0007669"/>
    <property type="project" value="UniProtKB-KW"/>
</dbReference>
<dbReference type="InterPro" id="IPR005537">
    <property type="entry name" value="RAMP_III_fam"/>
</dbReference>
<evidence type="ECO:0000256" key="2">
    <source>
        <dbReference type="ARBA" id="ARBA00006680"/>
    </source>
</evidence>
<dbReference type="PANTHER" id="PTHR38007">
    <property type="entry name" value="CRISPR SYSTEM CMS PROTEIN CSM5"/>
    <property type="match status" value="1"/>
</dbReference>
<organism evidence="9 10">
    <name type="scientific">Halorhodospira halochloris</name>
    <name type="common">Ectothiorhodospira halochloris</name>
    <dbReference type="NCBI Taxonomy" id="1052"/>
    <lineage>
        <taxon>Bacteria</taxon>
        <taxon>Pseudomonadati</taxon>
        <taxon>Pseudomonadota</taxon>
        <taxon>Gammaproteobacteria</taxon>
        <taxon>Chromatiales</taxon>
        <taxon>Ectothiorhodospiraceae</taxon>
        <taxon>Halorhodospira</taxon>
    </lineage>
</organism>
<protein>
    <recommendedName>
        <fullName evidence="3">CRISPR system Cms protein Csm5</fullName>
    </recommendedName>
    <alternativeName>
        <fullName evidence="6">CRISPR type III A-associated protein Csm5</fullName>
    </alternativeName>
</protein>
<feature type="region of interest" description="Disordered" evidence="7">
    <location>
        <begin position="394"/>
        <end position="421"/>
    </location>
</feature>
<dbReference type="InterPro" id="IPR010173">
    <property type="entry name" value="CRISPR-assoc_Csm5"/>
</dbReference>
<gene>
    <name evidence="9" type="ORF">HH1059_20540</name>
</gene>
<dbReference type="RefSeq" id="WP_096410064.1">
    <property type="nucleotide sequence ID" value="NZ_AP017372.2"/>
</dbReference>
<evidence type="ECO:0000313" key="9">
    <source>
        <dbReference type="EMBL" id="BAU58762.1"/>
    </source>
</evidence>
<accession>A0A0X8XB15</accession>
<dbReference type="PANTHER" id="PTHR38007:SF1">
    <property type="entry name" value="CRISPR SYSTEM CMS PROTEIN CSM5"/>
    <property type="match status" value="1"/>
</dbReference>
<evidence type="ECO:0000256" key="1">
    <source>
        <dbReference type="ARBA" id="ARBA00003088"/>
    </source>
</evidence>
<reference evidence="9" key="1">
    <citation type="submission" date="2016-02" db="EMBL/GenBank/DDBJ databases">
        <title>Halorhodospira halochloris DSM-1059 complete genome, version 2.</title>
        <authorList>
            <person name="Tsukatani Y."/>
        </authorList>
    </citation>
    <scope>NUCLEOTIDE SEQUENCE</scope>
    <source>
        <strain evidence="9">DSM 1059</strain>
    </source>
</reference>
<keyword evidence="5" id="KW-0051">Antiviral defense</keyword>
<feature type="domain" description="CRISPR type III-associated protein" evidence="8">
    <location>
        <begin position="16"/>
        <end position="147"/>
    </location>
</feature>
<comment type="similarity">
    <text evidence="2">Belongs to the CRISPR-associated Csm5 family.</text>
</comment>
<evidence type="ECO:0000256" key="7">
    <source>
        <dbReference type="SAM" id="MobiDB-lite"/>
    </source>
</evidence>
<keyword evidence="10" id="KW-1185">Reference proteome</keyword>
<dbReference type="Pfam" id="PF03787">
    <property type="entry name" value="RAMPs"/>
    <property type="match status" value="1"/>
</dbReference>
<evidence type="ECO:0000256" key="5">
    <source>
        <dbReference type="ARBA" id="ARBA00023118"/>
    </source>
</evidence>
<keyword evidence="4" id="KW-0694">RNA-binding</keyword>
<dbReference type="EMBL" id="AP017372">
    <property type="protein sequence ID" value="BAU58762.1"/>
    <property type="molecule type" value="Genomic_DNA"/>
</dbReference>
<dbReference type="GO" id="GO:0051607">
    <property type="term" value="P:defense response to virus"/>
    <property type="evidence" value="ECO:0007669"/>
    <property type="project" value="UniProtKB-KW"/>
</dbReference>
<evidence type="ECO:0000256" key="6">
    <source>
        <dbReference type="ARBA" id="ARBA00031720"/>
    </source>
</evidence>
<feature type="compositionally biased region" description="Basic and acidic residues" evidence="7">
    <location>
        <begin position="408"/>
        <end position="418"/>
    </location>
</feature>
<name>A0A0X8XB15_HALHR</name>